<reference evidence="4 5" key="1">
    <citation type="submission" date="2017-04" db="EMBL/GenBank/DDBJ databases">
        <title>Draft genome sequence of Tuber borchii Vittad., a whitish edible truffle.</title>
        <authorList>
            <consortium name="DOE Joint Genome Institute"/>
            <person name="Murat C."/>
            <person name="Kuo A."/>
            <person name="Barry K.W."/>
            <person name="Clum A."/>
            <person name="Dockter R.B."/>
            <person name="Fauchery L."/>
            <person name="Iotti M."/>
            <person name="Kohler A."/>
            <person name="Labutti K."/>
            <person name="Lindquist E.A."/>
            <person name="Lipzen A."/>
            <person name="Ohm R.A."/>
            <person name="Wang M."/>
            <person name="Grigoriev I.V."/>
            <person name="Zambonelli A."/>
            <person name="Martin F.M."/>
        </authorList>
    </citation>
    <scope>NUCLEOTIDE SEQUENCE [LARGE SCALE GENOMIC DNA]</scope>
    <source>
        <strain evidence="4 5">Tbo3840</strain>
    </source>
</reference>
<evidence type="ECO:0000256" key="1">
    <source>
        <dbReference type="SAM" id="MobiDB-lite"/>
    </source>
</evidence>
<feature type="region of interest" description="Disordered" evidence="1">
    <location>
        <begin position="15"/>
        <end position="46"/>
    </location>
</feature>
<feature type="compositionally biased region" description="Basic and acidic residues" evidence="1">
    <location>
        <begin position="16"/>
        <end position="35"/>
    </location>
</feature>
<dbReference type="InterPro" id="IPR046623">
    <property type="entry name" value="DUF6536"/>
</dbReference>
<feature type="domain" description="DUF6536" evidence="3">
    <location>
        <begin position="65"/>
        <end position="216"/>
    </location>
</feature>
<name>A0A2T6ZBE8_TUBBO</name>
<dbReference type="PANTHER" id="PTHR35395">
    <property type="entry name" value="DUF6536 DOMAIN-CONTAINING PROTEIN"/>
    <property type="match status" value="1"/>
</dbReference>
<keyword evidence="5" id="KW-1185">Reference proteome</keyword>
<keyword evidence="2" id="KW-0812">Transmembrane</keyword>
<feature type="transmembrane region" description="Helical" evidence="2">
    <location>
        <begin position="478"/>
        <end position="498"/>
    </location>
</feature>
<evidence type="ECO:0000313" key="5">
    <source>
        <dbReference type="Proteomes" id="UP000244722"/>
    </source>
</evidence>
<sequence>MWNSRKKLPRWTAILQEDKNNGREEGQREGSKLSSRESLALDSESTQQQSKSFSSAWKPVWYTGWHTGVLAWASSVIMVLFINVGLTIYVATIPKYKMVGGIGILYKGSCDKSMTIGVWLHLGINALSILLLSGSNYTQQCLAVPTQSEIDIAHASRRWMDIGVPSIRNLFRIKWERTFLWIAIGLTSIPLHLLYNSTVYTSLAANSYFVNMVTNNHFEPSTYRNQYGDIGYQTNSPEIQVFINALAGLNPSPQGYEDLTPLECKSHNTRYNNTILFMDCIYPWLFIPSQWMCEDHLESGAAVGIWLEGGRVVENECDPSEATTNLTSGLLWLVKLKTLGVVEIAGCKSEITDEECTVQFSLDIMIVVICCNLVKACCMVMAITQQQWGYAWLIDSSLSGSGGMGRGLGRGSGGKRECRVIIATAASLGLGMKNDRKYSSTDLKSIGILHWLTSQSIFLRKVEMLDPFETQDDYPISVFKFSCIAIILVLTLGILALLTAAGMGYKKFAAEITSVSSCSAAISTVCHALVADPEEIIGKKVRWGDVGIVPSLGVRHLTFSSEKGVKKPAFGEAYAETQRD</sequence>
<dbReference type="Proteomes" id="UP000244722">
    <property type="component" value="Unassembled WGS sequence"/>
</dbReference>
<comment type="caution">
    <text evidence="4">The sequence shown here is derived from an EMBL/GenBank/DDBJ whole genome shotgun (WGS) entry which is preliminary data.</text>
</comment>
<dbReference type="Pfam" id="PF20163">
    <property type="entry name" value="DUF6536"/>
    <property type="match status" value="1"/>
</dbReference>
<dbReference type="STRING" id="42251.A0A2T6ZBE8"/>
<dbReference type="AlphaFoldDB" id="A0A2T6ZBE8"/>
<organism evidence="4 5">
    <name type="scientific">Tuber borchii</name>
    <name type="common">White truffle</name>
    <dbReference type="NCBI Taxonomy" id="42251"/>
    <lineage>
        <taxon>Eukaryota</taxon>
        <taxon>Fungi</taxon>
        <taxon>Dikarya</taxon>
        <taxon>Ascomycota</taxon>
        <taxon>Pezizomycotina</taxon>
        <taxon>Pezizomycetes</taxon>
        <taxon>Pezizales</taxon>
        <taxon>Tuberaceae</taxon>
        <taxon>Tuber</taxon>
    </lineage>
</organism>
<keyword evidence="2" id="KW-0472">Membrane</keyword>
<accession>A0A2T6ZBE8</accession>
<dbReference type="EMBL" id="NESQ01000463">
    <property type="protein sequence ID" value="PUU72803.1"/>
    <property type="molecule type" value="Genomic_DNA"/>
</dbReference>
<proteinExistence type="predicted"/>
<evidence type="ECO:0000256" key="2">
    <source>
        <dbReference type="SAM" id="Phobius"/>
    </source>
</evidence>
<evidence type="ECO:0000259" key="3">
    <source>
        <dbReference type="Pfam" id="PF20163"/>
    </source>
</evidence>
<feature type="transmembrane region" description="Helical" evidence="2">
    <location>
        <begin position="69"/>
        <end position="91"/>
    </location>
</feature>
<evidence type="ECO:0000313" key="4">
    <source>
        <dbReference type="EMBL" id="PUU72803.1"/>
    </source>
</evidence>
<feature type="transmembrane region" description="Helical" evidence="2">
    <location>
        <begin position="178"/>
        <end position="195"/>
    </location>
</feature>
<protein>
    <recommendedName>
        <fullName evidence="3">DUF6536 domain-containing protein</fullName>
    </recommendedName>
</protein>
<feature type="compositionally biased region" description="Polar residues" evidence="1">
    <location>
        <begin position="36"/>
        <end position="46"/>
    </location>
</feature>
<dbReference type="OrthoDB" id="5429634at2759"/>
<gene>
    <name evidence="4" type="ORF">B9Z19DRAFT_1136677</name>
</gene>
<keyword evidence="2" id="KW-1133">Transmembrane helix</keyword>
<dbReference type="PANTHER" id="PTHR35395:SF1">
    <property type="entry name" value="DUF6536 DOMAIN-CONTAINING PROTEIN"/>
    <property type="match status" value="1"/>
</dbReference>